<sequence length="407" mass="46858">MNDRLNMQNSIAKLLDNVIVEWKTLGEVIKSLKTGLNPRNNFKLNTSDAMNFYITVREIQNGKIVFLDKTDKINNQALELINNRSNLEAGDILFSGTGTVGKTAVIDEKPKNWNIKEGVYVIKPVQEIVISKYLSHLFNSQDIVNEYSKKIVGSPVISLPMSELKKIQIPIPPLHIQTEIARILDSFTAFTAELTAELTAESTARKKQYNYYRDQLLTFQEDEVEWKALGEVVNYEQPTKYLVKSTSYSDKFKTPVLTAGKTFILGFTDEIDGIYKASETPVIIFDDFTTANKWVDFNFKVKSSAMKMITSIDESKYLLKYIYYWLNTLSDTRANHNHKRQWISNFANKKVPIPPLKEQARIVEILDKFDALTNSITEGLLREIALRQKQYEYYRNLLLDFPKVQES</sequence>
<keyword evidence="3" id="KW-0238">DNA-binding</keyword>
<reference evidence="5 6" key="1">
    <citation type="submission" date="2016-01" db="EMBL/GenBank/DDBJ databases">
        <authorList>
            <person name="McClelland M."/>
            <person name="Jain A."/>
            <person name="Saraogi P."/>
            <person name="Mendelson R."/>
            <person name="Westerman R."/>
            <person name="SanMiguel P."/>
            <person name="Csonka L."/>
        </authorList>
    </citation>
    <scope>NUCLEOTIDE SEQUENCE [LARGE SCALE GENOMIC DNA]</scope>
    <source>
        <strain evidence="5 6">R-53146</strain>
    </source>
</reference>
<dbReference type="SUPFAM" id="SSF116734">
    <property type="entry name" value="DNA methylase specificity domain"/>
    <property type="match status" value="2"/>
</dbReference>
<dbReference type="AlphaFoldDB" id="A0A0X3APC6"/>
<evidence type="ECO:0000256" key="3">
    <source>
        <dbReference type="ARBA" id="ARBA00023125"/>
    </source>
</evidence>
<feature type="domain" description="Type I restriction modification DNA specificity" evidence="4">
    <location>
        <begin position="21"/>
        <end position="200"/>
    </location>
</feature>
<feature type="domain" description="Type I restriction modification DNA specificity" evidence="4">
    <location>
        <begin position="223"/>
        <end position="384"/>
    </location>
</feature>
<comment type="similarity">
    <text evidence="1">Belongs to the type-I restriction system S methylase family.</text>
</comment>
<accession>A0A0X3APC6</accession>
<keyword evidence="2" id="KW-0680">Restriction system</keyword>
<dbReference type="EMBL" id="FCOR01000004">
    <property type="protein sequence ID" value="CVK15905.1"/>
    <property type="molecule type" value="Genomic_DNA"/>
</dbReference>
<evidence type="ECO:0000256" key="1">
    <source>
        <dbReference type="ARBA" id="ARBA00010923"/>
    </source>
</evidence>
<dbReference type="Proteomes" id="UP000182761">
    <property type="component" value="Unassembled WGS sequence"/>
</dbReference>
<dbReference type="PANTHER" id="PTHR43140:SF1">
    <property type="entry name" value="TYPE I RESTRICTION ENZYME ECOKI SPECIFICITY SUBUNIT"/>
    <property type="match status" value="1"/>
</dbReference>
<dbReference type="STRING" id="1586267.GCA_001418685_00739"/>
<dbReference type="PANTHER" id="PTHR43140">
    <property type="entry name" value="TYPE-1 RESTRICTION ENZYME ECOKI SPECIFICITY PROTEIN"/>
    <property type="match status" value="1"/>
</dbReference>
<evidence type="ECO:0000313" key="5">
    <source>
        <dbReference type="EMBL" id="CVK15905.1"/>
    </source>
</evidence>
<name>A0A0X3APC6_9FLAO</name>
<dbReference type="RefSeq" id="WP_055425128.1">
    <property type="nucleotide sequence ID" value="NZ_FCOR01000004.1"/>
</dbReference>
<organism evidence="5 6">
    <name type="scientific">Apibacter mensalis</name>
    <dbReference type="NCBI Taxonomy" id="1586267"/>
    <lineage>
        <taxon>Bacteria</taxon>
        <taxon>Pseudomonadati</taxon>
        <taxon>Bacteroidota</taxon>
        <taxon>Flavobacteriia</taxon>
        <taxon>Flavobacteriales</taxon>
        <taxon>Weeksellaceae</taxon>
        <taxon>Apibacter</taxon>
    </lineage>
</organism>
<gene>
    <name evidence="5" type="ORF">Ga0061079_10422</name>
</gene>
<dbReference type="GO" id="GO:0003677">
    <property type="term" value="F:DNA binding"/>
    <property type="evidence" value="ECO:0007669"/>
    <property type="project" value="UniProtKB-KW"/>
</dbReference>
<dbReference type="InterPro" id="IPR051212">
    <property type="entry name" value="Type-I_RE_S_subunit"/>
</dbReference>
<proteinExistence type="inferred from homology"/>
<dbReference type="CDD" id="cd17274">
    <property type="entry name" value="RMtype1_S_Eco540ANI-TRD1-CR1_like"/>
    <property type="match status" value="1"/>
</dbReference>
<dbReference type="Gene3D" id="3.90.220.20">
    <property type="entry name" value="DNA methylase specificity domains"/>
    <property type="match status" value="2"/>
</dbReference>
<dbReference type="GO" id="GO:0009307">
    <property type="term" value="P:DNA restriction-modification system"/>
    <property type="evidence" value="ECO:0007669"/>
    <property type="project" value="UniProtKB-KW"/>
</dbReference>
<dbReference type="Pfam" id="PF01420">
    <property type="entry name" value="Methylase_S"/>
    <property type="match status" value="2"/>
</dbReference>
<protein>
    <submittedName>
        <fullName evidence="5">Type I restriction enzyme, S subunit</fullName>
    </submittedName>
</protein>
<evidence type="ECO:0000256" key="2">
    <source>
        <dbReference type="ARBA" id="ARBA00022747"/>
    </source>
</evidence>
<dbReference type="InterPro" id="IPR044946">
    <property type="entry name" value="Restrct_endonuc_typeI_TRD_sf"/>
</dbReference>
<dbReference type="InterPro" id="IPR000055">
    <property type="entry name" value="Restrct_endonuc_typeI_TRD"/>
</dbReference>
<evidence type="ECO:0000259" key="4">
    <source>
        <dbReference type="Pfam" id="PF01420"/>
    </source>
</evidence>
<evidence type="ECO:0000313" key="6">
    <source>
        <dbReference type="Proteomes" id="UP000182761"/>
    </source>
</evidence>
<keyword evidence="6" id="KW-1185">Reference proteome</keyword>